<dbReference type="Proteomes" id="UP000064189">
    <property type="component" value="Unassembled WGS sequence"/>
</dbReference>
<evidence type="ECO:0000313" key="3">
    <source>
        <dbReference type="Proteomes" id="UP000064189"/>
    </source>
</evidence>
<feature type="signal peptide" evidence="1">
    <location>
        <begin position="1"/>
        <end position="26"/>
    </location>
</feature>
<sequence>MYKKPLSFILTVSLTLASIGPITANASTKDNQNLSVNVLESTEEKIVIKTENDNEIVLSTIESVENDTVEVITESSTGEIQEFVYHKGDNYFLLNGEKGEFKMDETIEPELGNSDVTISAIMAASSAPKYMSTTTLSYNKHVNSLSAIITVIGGVIGTAYLTGFKFAKTDYAGTISAWLGIVGAGTYFSQKLLSGTFKVDNYRSSSKKFTGCENLYQYRYQNPRINFTLFGKTFNKSYNKTGSWYYGTRPCA</sequence>
<evidence type="ECO:0000256" key="1">
    <source>
        <dbReference type="SAM" id="SignalP"/>
    </source>
</evidence>
<dbReference type="RefSeq" id="WP_061141949.1">
    <property type="nucleotide sequence ID" value="NZ_LNNH01000016.1"/>
</dbReference>
<evidence type="ECO:0000313" key="2">
    <source>
        <dbReference type="EMBL" id="KWW20518.1"/>
    </source>
</evidence>
<accession>A0A109MZ59</accession>
<dbReference type="EMBL" id="LNNH01000016">
    <property type="protein sequence ID" value="KWW20518.1"/>
    <property type="molecule type" value="Genomic_DNA"/>
</dbReference>
<organism evidence="2 3">
    <name type="scientific">Peribacillus simplex</name>
    <dbReference type="NCBI Taxonomy" id="1478"/>
    <lineage>
        <taxon>Bacteria</taxon>
        <taxon>Bacillati</taxon>
        <taxon>Bacillota</taxon>
        <taxon>Bacilli</taxon>
        <taxon>Bacillales</taxon>
        <taxon>Bacillaceae</taxon>
        <taxon>Peribacillus</taxon>
    </lineage>
</organism>
<comment type="caution">
    <text evidence="2">The sequence shown here is derived from an EMBL/GenBank/DDBJ whole genome shotgun (WGS) entry which is preliminary data.</text>
</comment>
<gene>
    <name evidence="2" type="ORF">AS888_18320</name>
</gene>
<dbReference type="AlphaFoldDB" id="A0A109MZ59"/>
<keyword evidence="3" id="KW-1185">Reference proteome</keyword>
<name>A0A109MZ59_9BACI</name>
<feature type="chain" id="PRO_5007139483" evidence="1">
    <location>
        <begin position="27"/>
        <end position="252"/>
    </location>
</feature>
<reference evidence="2 3" key="1">
    <citation type="submission" date="2015-11" db="EMBL/GenBank/DDBJ databases">
        <title>Genome Sequence of Bacillus simplex strain VanAntwerpen2.</title>
        <authorList>
            <person name="Couger M.B."/>
        </authorList>
    </citation>
    <scope>NUCLEOTIDE SEQUENCE [LARGE SCALE GENOMIC DNA]</scope>
    <source>
        <strain evidence="2 3">VanAntwerpen02</strain>
    </source>
</reference>
<keyword evidence="1" id="KW-0732">Signal</keyword>
<protein>
    <submittedName>
        <fullName evidence="2">Uncharacterized protein</fullName>
    </submittedName>
</protein>
<proteinExistence type="predicted"/>